<dbReference type="Proteomes" id="UP001241472">
    <property type="component" value="Unassembled WGS sequence"/>
</dbReference>
<proteinExistence type="predicted"/>
<evidence type="ECO:0000313" key="2">
    <source>
        <dbReference type="Proteomes" id="UP001241472"/>
    </source>
</evidence>
<accession>A0ABT9PU63</accession>
<dbReference type="RefSeq" id="WP_306835486.1">
    <property type="nucleotide sequence ID" value="NZ_JAUSRF010000008.1"/>
</dbReference>
<sequence>MHAERTAGSNMVIERALAAVEKSKERRERWEREKKDRFERIQIANTRQPVAALKPGRQLSLRLDG</sequence>
<name>A0ABT9PU63_9HYPH</name>
<protein>
    <recommendedName>
        <fullName evidence="3">Transposase</fullName>
    </recommendedName>
</protein>
<organism evidence="1 2">
    <name type="scientific">Neorhizobium huautlense</name>
    <dbReference type="NCBI Taxonomy" id="67774"/>
    <lineage>
        <taxon>Bacteria</taxon>
        <taxon>Pseudomonadati</taxon>
        <taxon>Pseudomonadota</taxon>
        <taxon>Alphaproteobacteria</taxon>
        <taxon>Hyphomicrobiales</taxon>
        <taxon>Rhizobiaceae</taxon>
        <taxon>Rhizobium/Agrobacterium group</taxon>
        <taxon>Neorhizobium</taxon>
    </lineage>
</organism>
<evidence type="ECO:0000313" key="1">
    <source>
        <dbReference type="EMBL" id="MDP9838000.1"/>
    </source>
</evidence>
<gene>
    <name evidence="1" type="ORF">J2T09_002760</name>
</gene>
<keyword evidence="2" id="KW-1185">Reference proteome</keyword>
<reference evidence="1 2" key="1">
    <citation type="submission" date="2023-07" db="EMBL/GenBank/DDBJ databases">
        <title>Sorghum-associated microbial communities from plants grown in Nebraska, USA.</title>
        <authorList>
            <person name="Schachtman D."/>
        </authorList>
    </citation>
    <scope>NUCLEOTIDE SEQUENCE [LARGE SCALE GENOMIC DNA]</scope>
    <source>
        <strain evidence="1 2">DS1307</strain>
    </source>
</reference>
<evidence type="ECO:0008006" key="3">
    <source>
        <dbReference type="Google" id="ProtNLM"/>
    </source>
</evidence>
<dbReference type="EMBL" id="JAUSRF010000008">
    <property type="protein sequence ID" value="MDP9838000.1"/>
    <property type="molecule type" value="Genomic_DNA"/>
</dbReference>
<comment type="caution">
    <text evidence="1">The sequence shown here is derived from an EMBL/GenBank/DDBJ whole genome shotgun (WGS) entry which is preliminary data.</text>
</comment>